<keyword evidence="4 7" id="KW-0560">Oxidoreductase</keyword>
<protein>
    <recommendedName>
        <fullName evidence="3 7">L-lactate dehydrogenase</fullName>
        <shortName evidence="7">L-LDH</shortName>
        <ecNumber evidence="3 7">1.1.1.27</ecNumber>
    </recommendedName>
</protein>
<comment type="function">
    <text evidence="7">Catalyzes the conversion of lactate to pyruvate.</text>
</comment>
<feature type="binding site" evidence="9">
    <location>
        <position position="98"/>
    </location>
    <ligand>
        <name>NAD(+)</name>
        <dbReference type="ChEBI" id="CHEBI:57540"/>
    </ligand>
</feature>
<feature type="transmembrane region" description="Helical" evidence="10">
    <location>
        <begin position="9"/>
        <end position="31"/>
    </location>
</feature>
<dbReference type="PATRIC" id="fig|1122241.3.peg.2642"/>
<feature type="binding site" evidence="7">
    <location>
        <position position="146"/>
    </location>
    <ligand>
        <name>NAD(+)</name>
        <dbReference type="ChEBI" id="CHEBI:57540"/>
    </ligand>
</feature>
<sequence length="319" mass="34300">MPLQGPAKVAIIGAGYVGASTAFALLFSPIVKEMVLVDINRARAEGEAMDLAHAATLIRPVKIYAGGPADCAGARIIIFTAGANQQPGETRLDLVHRNTAIVREVLPPLLQHCPDALILMVANPVDVLTYVAWKISGLPENKVLGSGTVLDSARFRHLLSRHLHVDPRNIHAYVIGEHGDTEVPVWSLANVAGVDLEEFYLLDGTTEEETFRTGISRQVREAAYEIIERKGATAYGVALALSRITESILRDEKSVLTVSSVIRGLYGLEGEVAFSLPCLVGNQGREKILAIPLGAGELAALRHSATTLQEIITRLRLPG</sequence>
<dbReference type="EMBL" id="LTBC01000013">
    <property type="protein sequence ID" value="KYH31248.1"/>
    <property type="molecule type" value="Genomic_DNA"/>
</dbReference>
<evidence type="ECO:0000259" key="12">
    <source>
        <dbReference type="Pfam" id="PF02866"/>
    </source>
</evidence>
<comment type="activity regulation">
    <text evidence="7">Allosterically activated by fructose 1,6-bisphosphate (FBP).</text>
</comment>
<evidence type="ECO:0000259" key="11">
    <source>
        <dbReference type="Pfam" id="PF00056"/>
    </source>
</evidence>
<dbReference type="InterPro" id="IPR001557">
    <property type="entry name" value="L-lactate/malate_DH"/>
</dbReference>
<dbReference type="PROSITE" id="PS00064">
    <property type="entry name" value="L_LDH"/>
    <property type="match status" value="1"/>
</dbReference>
<evidence type="ECO:0000256" key="6">
    <source>
        <dbReference type="ARBA" id="ARBA00049258"/>
    </source>
</evidence>
<dbReference type="UniPathway" id="UPA00554">
    <property type="reaction ID" value="UER00611"/>
</dbReference>
<comment type="pathway">
    <text evidence="1 7">Fermentation; pyruvate fermentation to lactate; (S)-lactate from pyruvate: step 1/1.</text>
</comment>
<dbReference type="EC" id="1.1.1.27" evidence="3 7"/>
<dbReference type="SUPFAM" id="SSF56327">
    <property type="entry name" value="LDH C-terminal domain-like"/>
    <property type="match status" value="1"/>
</dbReference>
<accession>A0A151AUD4</accession>
<proteinExistence type="inferred from homology"/>
<feature type="binding site" evidence="7">
    <location>
        <begin position="82"/>
        <end position="83"/>
    </location>
    <ligand>
        <name>NAD(+)</name>
        <dbReference type="ChEBI" id="CHEBI:57540"/>
    </ligand>
</feature>
<feature type="binding site" evidence="7">
    <location>
        <position position="156"/>
    </location>
    <ligand>
        <name>beta-D-fructose 1,6-bisphosphate</name>
        <dbReference type="ChEBI" id="CHEBI:32966"/>
        <note>allosteric activator</note>
    </ligand>
</feature>
<feature type="domain" description="Lactate/malate dehydrogenase C-terminal" evidence="12">
    <location>
        <begin position="148"/>
        <end position="313"/>
    </location>
</feature>
<evidence type="ECO:0000256" key="10">
    <source>
        <dbReference type="SAM" id="Phobius"/>
    </source>
</evidence>
<evidence type="ECO:0000313" key="14">
    <source>
        <dbReference type="Proteomes" id="UP000075670"/>
    </source>
</evidence>
<feature type="binding site" evidence="7">
    <location>
        <begin position="123"/>
        <end position="126"/>
    </location>
    <ligand>
        <name>substrate</name>
    </ligand>
</feature>
<feature type="binding site" evidence="7">
    <location>
        <position position="171"/>
    </location>
    <ligand>
        <name>beta-D-fructose 1,6-bisphosphate</name>
        <dbReference type="ChEBI" id="CHEBI:32966"/>
        <note>allosteric activator</note>
    </ligand>
</feature>
<dbReference type="Pfam" id="PF00056">
    <property type="entry name" value="Ldh_1_N"/>
    <property type="match status" value="1"/>
</dbReference>
<feature type="binding site" evidence="7">
    <location>
        <position position="43"/>
    </location>
    <ligand>
        <name>NAD(+)</name>
        <dbReference type="ChEBI" id="CHEBI:57540"/>
    </ligand>
</feature>
<dbReference type="FunFam" id="3.40.50.720:FF:000018">
    <property type="entry name" value="Malate dehydrogenase"/>
    <property type="match status" value="1"/>
</dbReference>
<keyword evidence="5 7" id="KW-0520">NAD</keyword>
<dbReference type="Proteomes" id="UP000075670">
    <property type="component" value="Unassembled WGS sequence"/>
</dbReference>
<comment type="caution">
    <text evidence="13">The sequence shown here is derived from an EMBL/GenBank/DDBJ whole genome shotgun (WGS) entry which is preliminary data.</text>
</comment>
<dbReference type="CDD" id="cd05292">
    <property type="entry name" value="LDH_2"/>
    <property type="match status" value="1"/>
</dbReference>
<keyword evidence="7" id="KW-0963">Cytoplasm</keyword>
<dbReference type="PANTHER" id="PTHR43128:SF16">
    <property type="entry name" value="L-LACTATE DEHYDROGENASE"/>
    <property type="match status" value="1"/>
</dbReference>
<keyword evidence="7" id="KW-0597">Phosphoprotein</keyword>
<dbReference type="InterPro" id="IPR036291">
    <property type="entry name" value="NAD(P)-bd_dom_sf"/>
</dbReference>
<feature type="binding site" evidence="7">
    <location>
        <position position="17"/>
    </location>
    <ligand>
        <name>NAD(+)</name>
        <dbReference type="ChEBI" id="CHEBI:57540"/>
    </ligand>
</feature>
<dbReference type="InterPro" id="IPR001236">
    <property type="entry name" value="Lactate/malate_DH_N"/>
</dbReference>
<dbReference type="NCBIfam" id="NF000824">
    <property type="entry name" value="PRK00066.1"/>
    <property type="match status" value="1"/>
</dbReference>
<dbReference type="Gene3D" id="3.40.50.720">
    <property type="entry name" value="NAD(P)-binding Rossmann-like Domain"/>
    <property type="match status" value="1"/>
</dbReference>
<dbReference type="OrthoDB" id="9802969at2"/>
<feature type="binding site" evidence="7 9">
    <location>
        <position position="38"/>
    </location>
    <ligand>
        <name>NAD(+)</name>
        <dbReference type="ChEBI" id="CHEBI:57540"/>
    </ligand>
</feature>
<dbReference type="InterPro" id="IPR015955">
    <property type="entry name" value="Lactate_DH/Glyco_Ohase_4_C"/>
</dbReference>
<dbReference type="RefSeq" id="WP_062285266.1">
    <property type="nucleotide sequence ID" value="NZ_LTBC01000013.1"/>
</dbReference>
<dbReference type="AlphaFoldDB" id="A0A151AUD4"/>
<evidence type="ECO:0000256" key="7">
    <source>
        <dbReference type="HAMAP-Rule" id="MF_00488"/>
    </source>
</evidence>
<evidence type="ECO:0000256" key="2">
    <source>
        <dbReference type="ARBA" id="ARBA00006054"/>
    </source>
</evidence>
<name>A0A151AUD4_9FIRM</name>
<evidence type="ECO:0000256" key="9">
    <source>
        <dbReference type="PIRSR" id="PIRSR000102-3"/>
    </source>
</evidence>
<comment type="similarity">
    <text evidence="2 7">Belongs to the LDH/MDH superfamily. LDH family.</text>
</comment>
<dbReference type="PIRSF" id="PIRSF000102">
    <property type="entry name" value="Lac_mal_DH"/>
    <property type="match status" value="1"/>
</dbReference>
<organism evidence="13 14">
    <name type="scientific">Moorella mulderi DSM 14980</name>
    <dbReference type="NCBI Taxonomy" id="1122241"/>
    <lineage>
        <taxon>Bacteria</taxon>
        <taxon>Bacillati</taxon>
        <taxon>Bacillota</taxon>
        <taxon>Clostridia</taxon>
        <taxon>Neomoorellales</taxon>
        <taxon>Neomoorellaceae</taxon>
        <taxon>Neomoorella</taxon>
    </lineage>
</organism>
<dbReference type="HAMAP" id="MF_00488">
    <property type="entry name" value="Lactate_dehydrog"/>
    <property type="match status" value="1"/>
</dbReference>
<feature type="binding site" evidence="7">
    <location>
        <position position="85"/>
    </location>
    <ligand>
        <name>substrate</name>
    </ligand>
</feature>
<keyword evidence="14" id="KW-1185">Reference proteome</keyword>
<keyword evidence="10" id="KW-0812">Transmembrane</keyword>
<dbReference type="NCBIfam" id="TIGR01771">
    <property type="entry name" value="L-LDH-NAD"/>
    <property type="match status" value="1"/>
</dbReference>
<dbReference type="Gene3D" id="3.90.110.10">
    <property type="entry name" value="Lactate dehydrogenase/glycoside hydrolase, family 4, C-terminal"/>
    <property type="match status" value="1"/>
</dbReference>
<dbReference type="PRINTS" id="PR00086">
    <property type="entry name" value="LLDHDRGNASE"/>
</dbReference>
<dbReference type="GO" id="GO:0006096">
    <property type="term" value="P:glycolytic process"/>
    <property type="evidence" value="ECO:0007669"/>
    <property type="project" value="UniProtKB-UniRule"/>
</dbReference>
<evidence type="ECO:0000256" key="3">
    <source>
        <dbReference type="ARBA" id="ARBA00012967"/>
    </source>
</evidence>
<feature type="binding site" evidence="9">
    <location>
        <begin position="13"/>
        <end position="18"/>
    </location>
    <ligand>
        <name>NAD(+)</name>
        <dbReference type="ChEBI" id="CHEBI:57540"/>
    </ligand>
</feature>
<evidence type="ECO:0000256" key="8">
    <source>
        <dbReference type="PIRSR" id="PIRSR000102-1"/>
    </source>
</evidence>
<comment type="subcellular location">
    <subcellularLocation>
        <location evidence="7">Cytoplasm</location>
    </subcellularLocation>
</comment>
<dbReference type="GO" id="GO:0005737">
    <property type="term" value="C:cytoplasm"/>
    <property type="evidence" value="ECO:0007669"/>
    <property type="project" value="UniProtKB-SubCell"/>
</dbReference>
<feature type="binding site" evidence="7">
    <location>
        <begin position="151"/>
        <end position="154"/>
    </location>
    <ligand>
        <name>substrate</name>
    </ligand>
</feature>
<feature type="binding site" evidence="7">
    <location>
        <position position="233"/>
    </location>
    <ligand>
        <name>substrate</name>
    </ligand>
</feature>
<feature type="domain" description="Lactate/malate dehydrogenase N-terminal" evidence="11">
    <location>
        <begin position="8"/>
        <end position="145"/>
    </location>
</feature>
<feature type="binding site" evidence="7 9">
    <location>
        <begin position="121"/>
        <end position="123"/>
    </location>
    <ligand>
        <name>NAD(+)</name>
        <dbReference type="ChEBI" id="CHEBI:57540"/>
    </ligand>
</feature>
<dbReference type="SUPFAM" id="SSF51735">
    <property type="entry name" value="NAD(P)-binding Rossmann-fold domains"/>
    <property type="match status" value="1"/>
</dbReference>
<dbReference type="InterPro" id="IPR018177">
    <property type="entry name" value="L-lactate_DH_AS"/>
</dbReference>
<evidence type="ECO:0000256" key="4">
    <source>
        <dbReference type="ARBA" id="ARBA00023002"/>
    </source>
</evidence>
<evidence type="ECO:0000256" key="1">
    <source>
        <dbReference type="ARBA" id="ARBA00004843"/>
    </source>
</evidence>
<feature type="active site" description="Proton acceptor" evidence="7 8">
    <location>
        <position position="178"/>
    </location>
</feature>
<comment type="catalytic activity">
    <reaction evidence="6 7">
        <text>(S)-lactate + NAD(+) = pyruvate + NADH + H(+)</text>
        <dbReference type="Rhea" id="RHEA:23444"/>
        <dbReference type="ChEBI" id="CHEBI:15361"/>
        <dbReference type="ChEBI" id="CHEBI:15378"/>
        <dbReference type="ChEBI" id="CHEBI:16651"/>
        <dbReference type="ChEBI" id="CHEBI:57540"/>
        <dbReference type="ChEBI" id="CHEBI:57945"/>
        <dbReference type="EC" id="1.1.1.27"/>
    </reaction>
</comment>
<dbReference type="Pfam" id="PF02866">
    <property type="entry name" value="Ldh_1_C"/>
    <property type="match status" value="1"/>
</dbReference>
<dbReference type="GO" id="GO:0006089">
    <property type="term" value="P:lactate metabolic process"/>
    <property type="evidence" value="ECO:0007669"/>
    <property type="project" value="TreeGrafter"/>
</dbReference>
<feature type="modified residue" description="Phosphotyrosine" evidence="7">
    <location>
        <position position="224"/>
    </location>
</feature>
<dbReference type="InterPro" id="IPR022383">
    <property type="entry name" value="Lactate/malate_DH_C"/>
</dbReference>
<evidence type="ECO:0000313" key="13">
    <source>
        <dbReference type="EMBL" id="KYH31248.1"/>
    </source>
</evidence>
<keyword evidence="10" id="KW-1133">Transmembrane helix</keyword>
<reference evidence="13 14" key="1">
    <citation type="submission" date="2016-02" db="EMBL/GenBank/DDBJ databases">
        <title>Genome sequence of Moorella mulderi DSM 14980.</title>
        <authorList>
            <person name="Poehlein A."/>
            <person name="Daniel R."/>
        </authorList>
    </citation>
    <scope>NUCLEOTIDE SEQUENCE [LARGE SCALE GENOMIC DNA]</scope>
    <source>
        <strain evidence="13 14">DSM 14980</strain>
    </source>
</reference>
<feature type="binding site" evidence="7">
    <location>
        <position position="91"/>
    </location>
    <ligand>
        <name>substrate</name>
    </ligand>
</feature>
<dbReference type="PANTHER" id="PTHR43128">
    <property type="entry name" value="L-2-HYDROXYCARBOXYLATE DEHYDROGENASE (NAD(P)(+))"/>
    <property type="match status" value="1"/>
</dbReference>
<comment type="caution">
    <text evidence="7">Lacks conserved residue(s) required for the propagation of feature annotation.</text>
</comment>
<keyword evidence="10" id="KW-0472">Membrane</keyword>
<dbReference type="InterPro" id="IPR011304">
    <property type="entry name" value="L-lactate_DH"/>
</dbReference>
<gene>
    <name evidence="7 13" type="primary">ldh</name>
    <name evidence="13" type="ORF">MOMUL_24840</name>
</gene>
<dbReference type="GO" id="GO:0004459">
    <property type="term" value="F:L-lactate dehydrogenase (NAD+) activity"/>
    <property type="evidence" value="ECO:0007669"/>
    <property type="project" value="UniProtKB-UniRule"/>
</dbReference>
<evidence type="ECO:0000256" key="5">
    <source>
        <dbReference type="ARBA" id="ARBA00023027"/>
    </source>
</evidence>
<keyword evidence="7" id="KW-0021">Allosteric enzyme</keyword>
<comment type="subunit">
    <text evidence="7">Homotetramer.</text>
</comment>